<name>A0ABY1P7T0_9BACT</name>
<dbReference type="InterPro" id="IPR050580">
    <property type="entry name" value="2H_phosphoesterase_YjcG-like"/>
</dbReference>
<keyword evidence="1" id="KW-0436">Ligase</keyword>
<gene>
    <name evidence="1" type="ORF">SAMN06265367_105107</name>
</gene>
<evidence type="ECO:0000313" key="2">
    <source>
        <dbReference type="Proteomes" id="UP001157915"/>
    </source>
</evidence>
<dbReference type="SUPFAM" id="SSF55144">
    <property type="entry name" value="LigT-like"/>
    <property type="match status" value="1"/>
</dbReference>
<comment type="caution">
    <text evidence="1">The sequence shown here is derived from an EMBL/GenBank/DDBJ whole genome shotgun (WGS) entry which is preliminary data.</text>
</comment>
<proteinExistence type="predicted"/>
<dbReference type="PANTHER" id="PTHR40037">
    <property type="entry name" value="PHOSPHOESTERASE YJCG-RELATED"/>
    <property type="match status" value="1"/>
</dbReference>
<protein>
    <submittedName>
        <fullName evidence="1">2'-5' RNA ligase</fullName>
    </submittedName>
</protein>
<keyword evidence="2" id="KW-1185">Reference proteome</keyword>
<reference evidence="1 2" key="1">
    <citation type="submission" date="2017-05" db="EMBL/GenBank/DDBJ databases">
        <authorList>
            <person name="Varghese N."/>
            <person name="Submissions S."/>
        </authorList>
    </citation>
    <scope>NUCLEOTIDE SEQUENCE [LARGE SCALE GENOMIC DNA]</scope>
    <source>
        <strain evidence="1 2">DSM 15360</strain>
    </source>
</reference>
<dbReference type="Proteomes" id="UP001157915">
    <property type="component" value="Unassembled WGS sequence"/>
</dbReference>
<dbReference type="Gene3D" id="3.90.1140.10">
    <property type="entry name" value="Cyclic phosphodiesterase"/>
    <property type="match status" value="1"/>
</dbReference>
<dbReference type="EMBL" id="FXUA01000005">
    <property type="protein sequence ID" value="SMP27673.1"/>
    <property type="molecule type" value="Genomic_DNA"/>
</dbReference>
<dbReference type="Pfam" id="PF13563">
    <property type="entry name" value="2_5_RNA_ligase2"/>
    <property type="match status" value="1"/>
</dbReference>
<dbReference type="GO" id="GO:0016874">
    <property type="term" value="F:ligase activity"/>
    <property type="evidence" value="ECO:0007669"/>
    <property type="project" value="UniProtKB-KW"/>
</dbReference>
<dbReference type="PANTHER" id="PTHR40037:SF1">
    <property type="entry name" value="PHOSPHOESTERASE SAOUHSC_00951-RELATED"/>
    <property type="match status" value="1"/>
</dbReference>
<evidence type="ECO:0000313" key="1">
    <source>
        <dbReference type="EMBL" id="SMP27673.1"/>
    </source>
</evidence>
<accession>A0ABY1P7T0</accession>
<dbReference type="InterPro" id="IPR009097">
    <property type="entry name" value="Cyclic_Pdiesterase"/>
</dbReference>
<sequence>MKIMQKYFLAIVPDGEFEEQVTNLKLEIKNRFQAKYALKSPPHITVKMPFTYNEAKEEQLIGRLGSFMANYEPMHLIIKGVKTFGERVIYLDVHAEQDLYDFQSDLKNFCKRELNLVDELSDRNYHPHMTVAFKDIKKDKFQNILHFVSEMGLMHKIEVSNIMLLKRVDRVWKLHKKLQKLVDS</sequence>
<organism evidence="1 2">
    <name type="scientific">Algoriphagus winogradskyi</name>
    <dbReference type="NCBI Taxonomy" id="237017"/>
    <lineage>
        <taxon>Bacteria</taxon>
        <taxon>Pseudomonadati</taxon>
        <taxon>Bacteroidota</taxon>
        <taxon>Cytophagia</taxon>
        <taxon>Cytophagales</taxon>
        <taxon>Cyclobacteriaceae</taxon>
        <taxon>Algoriphagus</taxon>
    </lineage>
</organism>